<evidence type="ECO:0000313" key="1">
    <source>
        <dbReference type="EMBL" id="RHX87195.1"/>
    </source>
</evidence>
<reference evidence="2" key="1">
    <citation type="submission" date="2018-05" db="EMBL/GenBank/DDBJ databases">
        <title>Leptospira yasudae sp. nov. and Leptospira stimsonii sp. nov., two pathogenic species of the genus Leptospira isolated from environmental sources.</title>
        <authorList>
            <person name="Casanovas-Massana A."/>
            <person name="Hamond C."/>
            <person name="Santos L.A."/>
            <person name="Hacker K.P."/>
            <person name="Balassiano I."/>
            <person name="Medeiros M.A."/>
            <person name="Reis M.G."/>
            <person name="Ko A.I."/>
            <person name="Wunder E.A."/>
        </authorList>
    </citation>
    <scope>NUCLEOTIDE SEQUENCE [LARGE SCALE GENOMIC DNA]</scope>
    <source>
        <strain evidence="2">Yale</strain>
    </source>
</reference>
<accession>A0A396YX94</accession>
<dbReference type="EMBL" id="QHCT01000005">
    <property type="protein sequence ID" value="RHX87195.1"/>
    <property type="molecule type" value="Genomic_DNA"/>
</dbReference>
<proteinExistence type="predicted"/>
<dbReference type="Proteomes" id="UP000265798">
    <property type="component" value="Unassembled WGS sequence"/>
</dbReference>
<dbReference type="AlphaFoldDB" id="A0A396YX94"/>
<evidence type="ECO:0000313" key="2">
    <source>
        <dbReference type="Proteomes" id="UP000265798"/>
    </source>
</evidence>
<sequence length="76" mass="8665">MCRSFFSSFLSHFDDFYIGEVLSPPKNAVSSSLRDTVGAGIGFTTSSTKDKLKLTKKFNKTIFMILIDKFDFLNRR</sequence>
<name>A0A396YX94_9LEPT</name>
<comment type="caution">
    <text evidence="1">The sequence shown here is derived from an EMBL/GenBank/DDBJ whole genome shotgun (WGS) entry which is preliminary data.</text>
</comment>
<organism evidence="1 2">
    <name type="scientific">Leptospira stimsonii</name>
    <dbReference type="NCBI Taxonomy" id="2202203"/>
    <lineage>
        <taxon>Bacteria</taxon>
        <taxon>Pseudomonadati</taxon>
        <taxon>Spirochaetota</taxon>
        <taxon>Spirochaetia</taxon>
        <taxon>Leptospirales</taxon>
        <taxon>Leptospiraceae</taxon>
        <taxon>Leptospira</taxon>
    </lineage>
</organism>
<gene>
    <name evidence="1" type="ORF">DLM75_16940</name>
</gene>
<protein>
    <submittedName>
        <fullName evidence="1">Uncharacterized protein</fullName>
    </submittedName>
</protein>